<dbReference type="EMBL" id="JAGXEW010000004">
    <property type="protein sequence ID" value="KAK1172669.1"/>
    <property type="molecule type" value="Genomic_DNA"/>
</dbReference>
<reference evidence="2" key="1">
    <citation type="submission" date="2022-02" db="EMBL/GenBank/DDBJ databases">
        <title>Atlantic sturgeon de novo genome assembly.</title>
        <authorList>
            <person name="Stock M."/>
            <person name="Klopp C."/>
            <person name="Guiguen Y."/>
            <person name="Cabau C."/>
            <person name="Parinello H."/>
            <person name="Santidrian Yebra-Pimentel E."/>
            <person name="Kuhl H."/>
            <person name="Dirks R.P."/>
            <person name="Guessner J."/>
            <person name="Wuertz S."/>
            <person name="Du K."/>
            <person name="Schartl M."/>
        </authorList>
    </citation>
    <scope>NUCLEOTIDE SEQUENCE</scope>
    <source>
        <strain evidence="2">STURGEONOMICS-FGT-2020</strain>
        <tissue evidence="2">Whole blood</tissue>
    </source>
</reference>
<evidence type="ECO:0000313" key="2">
    <source>
        <dbReference type="EMBL" id="KAK1172669.1"/>
    </source>
</evidence>
<evidence type="ECO:0000256" key="1">
    <source>
        <dbReference type="SAM" id="MobiDB-lite"/>
    </source>
</evidence>
<feature type="region of interest" description="Disordered" evidence="1">
    <location>
        <begin position="1"/>
        <end position="27"/>
    </location>
</feature>
<dbReference type="AlphaFoldDB" id="A0AAD8GE75"/>
<protein>
    <submittedName>
        <fullName evidence="2">Uncharacterized protein</fullName>
    </submittedName>
</protein>
<accession>A0AAD8GE75</accession>
<organism evidence="2 3">
    <name type="scientific">Acipenser oxyrinchus oxyrinchus</name>
    <dbReference type="NCBI Taxonomy" id="40147"/>
    <lineage>
        <taxon>Eukaryota</taxon>
        <taxon>Metazoa</taxon>
        <taxon>Chordata</taxon>
        <taxon>Craniata</taxon>
        <taxon>Vertebrata</taxon>
        <taxon>Euteleostomi</taxon>
        <taxon>Actinopterygii</taxon>
        <taxon>Chondrostei</taxon>
        <taxon>Acipenseriformes</taxon>
        <taxon>Acipenseridae</taxon>
        <taxon>Acipenser</taxon>
    </lineage>
</organism>
<keyword evidence="3" id="KW-1185">Reference proteome</keyword>
<comment type="caution">
    <text evidence="2">The sequence shown here is derived from an EMBL/GenBank/DDBJ whole genome shotgun (WGS) entry which is preliminary data.</text>
</comment>
<gene>
    <name evidence="2" type="ORF">AOXY_G5306</name>
</gene>
<dbReference type="Proteomes" id="UP001230051">
    <property type="component" value="Unassembled WGS sequence"/>
</dbReference>
<sequence>MKNTVAEREIKDPSYLEEENRRLTNENENLKREISELKQLNYSLEKGVIRKFDKLEQHLTKSDKNETSSPIPQQKRSLPAEEYNKSFLTSKKNI</sequence>
<evidence type="ECO:0000313" key="3">
    <source>
        <dbReference type="Proteomes" id="UP001230051"/>
    </source>
</evidence>
<proteinExistence type="predicted"/>
<feature type="compositionally biased region" description="Polar residues" evidence="1">
    <location>
        <begin position="67"/>
        <end position="76"/>
    </location>
</feature>
<feature type="region of interest" description="Disordered" evidence="1">
    <location>
        <begin position="59"/>
        <end position="94"/>
    </location>
</feature>
<name>A0AAD8GE75_ACIOX</name>